<dbReference type="GO" id="GO:0016491">
    <property type="term" value="F:oxidoreductase activity"/>
    <property type="evidence" value="ECO:0007669"/>
    <property type="project" value="InterPro"/>
</dbReference>
<dbReference type="Gene3D" id="3.20.20.70">
    <property type="entry name" value="Aldolase class I"/>
    <property type="match status" value="1"/>
</dbReference>
<dbReference type="PANTHER" id="PTHR22893:SF91">
    <property type="entry name" value="NADPH DEHYDROGENASE 2-RELATED"/>
    <property type="match status" value="1"/>
</dbReference>
<reference evidence="2" key="1">
    <citation type="submission" date="2023-11" db="EMBL/GenBank/DDBJ databases">
        <authorList>
            <person name="De Vega J J."/>
            <person name="De Vega J J."/>
        </authorList>
    </citation>
    <scope>NUCLEOTIDE SEQUENCE</scope>
</reference>
<proteinExistence type="predicted"/>
<comment type="caution">
    <text evidence="2">The sequence shown here is derived from an EMBL/GenBank/DDBJ whole genome shotgun (WGS) entry which is preliminary data.</text>
</comment>
<organism evidence="2 3">
    <name type="scientific">Mycena citricolor</name>
    <dbReference type="NCBI Taxonomy" id="2018698"/>
    <lineage>
        <taxon>Eukaryota</taxon>
        <taxon>Fungi</taxon>
        <taxon>Dikarya</taxon>
        <taxon>Basidiomycota</taxon>
        <taxon>Agaricomycotina</taxon>
        <taxon>Agaricomycetes</taxon>
        <taxon>Agaricomycetidae</taxon>
        <taxon>Agaricales</taxon>
        <taxon>Marasmiineae</taxon>
        <taxon>Mycenaceae</taxon>
        <taxon>Mycena</taxon>
    </lineage>
</organism>
<evidence type="ECO:0000313" key="3">
    <source>
        <dbReference type="Proteomes" id="UP001295794"/>
    </source>
</evidence>
<feature type="domain" description="NADH:flavin oxidoreductase/NADH oxidase N-terminal" evidence="1">
    <location>
        <begin position="12"/>
        <end position="351"/>
    </location>
</feature>
<dbReference type="Pfam" id="PF00724">
    <property type="entry name" value="Oxidored_FMN"/>
    <property type="match status" value="1"/>
</dbReference>
<protein>
    <recommendedName>
        <fullName evidence="1">NADH:flavin oxidoreductase/NADH oxidase N-terminal domain-containing protein</fullName>
    </recommendedName>
</protein>
<evidence type="ECO:0000259" key="1">
    <source>
        <dbReference type="Pfam" id="PF00724"/>
    </source>
</evidence>
<dbReference type="EMBL" id="CAVNYO010000417">
    <property type="protein sequence ID" value="CAK5276989.1"/>
    <property type="molecule type" value="Genomic_DNA"/>
</dbReference>
<dbReference type="GO" id="GO:0010181">
    <property type="term" value="F:FMN binding"/>
    <property type="evidence" value="ECO:0007669"/>
    <property type="project" value="InterPro"/>
</dbReference>
<dbReference type="InterPro" id="IPR001155">
    <property type="entry name" value="OxRdtase_FMN_N"/>
</dbReference>
<evidence type="ECO:0000313" key="2">
    <source>
        <dbReference type="EMBL" id="CAK5276989.1"/>
    </source>
</evidence>
<dbReference type="Proteomes" id="UP001295794">
    <property type="component" value="Unassembled WGS sequence"/>
</dbReference>
<dbReference type="SUPFAM" id="SSF51395">
    <property type="entry name" value="FMN-linked oxidoreductases"/>
    <property type="match status" value="1"/>
</dbReference>
<sequence length="380" mass="41943">MAISSIPPSTAKLFTPVTLGSVTMPTRIFMAPMARNRTTDTVPNDIMRDYYVQRVRGGAGLIVTEASLVSEQGTEWANSPGMWSREQTEGWKKVVDAVHKEGGRIFCQIVHTGRVCHPDAPHQIASGEPVWAPSAVRAAGGKFRFLPGIPGYVTPTEIPDPMKIVELFRIAALNAKEAGFDGLEIHGATGYLIHQFIDPSVNLRTDKWGGSVENRTRFPLEILKVVRPIWGPNVAFKFNPGAGYNDMGFPLDETIETYGYLLTEIDKLGLAYVCLLQYLDSLDPTKRGTPHDVWETYKPFLKNTPLIPNGGITPEQALEWVESGKYPAVLIGIPWISHPDLGRRIKAGKPLDNVLDGPHVYGGDYEPSIGFLDYPEAIYD</sequence>
<dbReference type="InterPro" id="IPR045247">
    <property type="entry name" value="Oye-like"/>
</dbReference>
<dbReference type="PANTHER" id="PTHR22893">
    <property type="entry name" value="NADH OXIDOREDUCTASE-RELATED"/>
    <property type="match status" value="1"/>
</dbReference>
<accession>A0AAD2HHY1</accession>
<dbReference type="AlphaFoldDB" id="A0AAD2HHY1"/>
<dbReference type="InterPro" id="IPR013785">
    <property type="entry name" value="Aldolase_TIM"/>
</dbReference>
<keyword evidence="3" id="KW-1185">Reference proteome</keyword>
<dbReference type="CDD" id="cd02933">
    <property type="entry name" value="OYE_like_FMN"/>
    <property type="match status" value="1"/>
</dbReference>
<name>A0AAD2HHY1_9AGAR</name>
<gene>
    <name evidence="2" type="ORF">MYCIT1_LOCUS25726</name>
</gene>